<feature type="domain" description="Orc1-like AAA ATPase" evidence="2">
    <location>
        <begin position="19"/>
        <end position="141"/>
    </location>
</feature>
<evidence type="ECO:0000313" key="4">
    <source>
        <dbReference type="Proteomes" id="UP001183388"/>
    </source>
</evidence>
<dbReference type="InterPro" id="IPR011990">
    <property type="entry name" value="TPR-like_helical_dom_sf"/>
</dbReference>
<dbReference type="Pfam" id="PF13424">
    <property type="entry name" value="TPR_12"/>
    <property type="match status" value="1"/>
</dbReference>
<dbReference type="Pfam" id="PF13191">
    <property type="entry name" value="AAA_16"/>
    <property type="match status" value="1"/>
</dbReference>
<feature type="region of interest" description="Disordered" evidence="1">
    <location>
        <begin position="1"/>
        <end position="22"/>
    </location>
</feature>
<keyword evidence="4" id="KW-1185">Reference proteome</keyword>
<dbReference type="PANTHER" id="PTHR47691:SF3">
    <property type="entry name" value="HTH-TYPE TRANSCRIPTIONAL REGULATOR RV0890C-RELATED"/>
    <property type="match status" value="1"/>
</dbReference>
<dbReference type="PANTHER" id="PTHR47691">
    <property type="entry name" value="REGULATOR-RELATED"/>
    <property type="match status" value="1"/>
</dbReference>
<dbReference type="SUPFAM" id="SSF48452">
    <property type="entry name" value="TPR-like"/>
    <property type="match status" value="1"/>
</dbReference>
<dbReference type="InterPro" id="IPR019734">
    <property type="entry name" value="TPR_rpt"/>
</dbReference>
<sequence length="677" mass="73087">MSAPSAPRALDSLPPVPPEFTGREQETDALLALLNPDAVASTPSAAVVSGLPGVGKTTVAVAAGRRAQDNGWFAGTQFIDLRGYDQSPTEPAQALDALLRSLGVEPAYIPPTLEERQALYRSRLAALAAEGHRLLIVADNASAPGQISPLLPGTPHHRVLVASRHTLTGLGDRIVQLRALEPEAAVDLLRQALHVADPEDRRIEEEPEAALALAAACGYLPLALHIAAALLIGAPGQAMAERAAQLTSMDSNRLVGLDDGARTVRSVFDQLLHRLPPQQADLFRLLSLNPGPSISTKAASLLADRTEHETRMLLDALVRAHLIEPADVRDRWQMHDLLRDYAAEQAKAHAERGRDIRRRYAQARDRLMRYYVRRAGAGAKSLKIYGAGGEPADLEGALKWFDAERPTLIAAVHAGRATNGCRAAGLALDLGRYLNLRLRHDEFRSVSAVAHDIYRDLRMPLGQGSALVLLSIALNELRRHDEALEAAREAHDICAGIGDREGQADALTTASNAWKELRRHDQALKTAQRAHDIHQDIGDHRGRAISLHSLSIIFSELGRYAEALDAARDAHQLVKGHTDPQGQGIVQYDIGVALQGQGRLDEAEKYVASASRILTELNDAFRTGMAYRRLAQIRAAAGADRDQVVAAWHQAATAYAKAGAEPEAEAARQSADEAARG</sequence>
<dbReference type="InterPro" id="IPR027417">
    <property type="entry name" value="P-loop_NTPase"/>
</dbReference>
<dbReference type="EMBL" id="JAVREN010000027">
    <property type="protein sequence ID" value="MDT0308853.1"/>
    <property type="molecule type" value="Genomic_DNA"/>
</dbReference>
<dbReference type="PRINTS" id="PR00364">
    <property type="entry name" value="DISEASERSIST"/>
</dbReference>
<evidence type="ECO:0000256" key="1">
    <source>
        <dbReference type="SAM" id="MobiDB-lite"/>
    </source>
</evidence>
<gene>
    <name evidence="3" type="ORF">RM780_18075</name>
</gene>
<proteinExistence type="predicted"/>
<feature type="region of interest" description="Disordered" evidence="1">
    <location>
        <begin position="658"/>
        <end position="677"/>
    </location>
</feature>
<reference evidence="4" key="1">
    <citation type="submission" date="2023-07" db="EMBL/GenBank/DDBJ databases">
        <title>30 novel species of actinomycetes from the DSMZ collection.</title>
        <authorList>
            <person name="Nouioui I."/>
        </authorList>
    </citation>
    <scope>NUCLEOTIDE SEQUENCE [LARGE SCALE GENOMIC DNA]</scope>
    <source>
        <strain evidence="4">DSM 44917</strain>
    </source>
</reference>
<dbReference type="InterPro" id="IPR041664">
    <property type="entry name" value="AAA_16"/>
</dbReference>
<dbReference type="Gene3D" id="1.25.40.10">
    <property type="entry name" value="Tetratricopeptide repeat domain"/>
    <property type="match status" value="1"/>
</dbReference>
<dbReference type="Proteomes" id="UP001183388">
    <property type="component" value="Unassembled WGS sequence"/>
</dbReference>
<dbReference type="SMART" id="SM00028">
    <property type="entry name" value="TPR"/>
    <property type="match status" value="4"/>
</dbReference>
<protein>
    <submittedName>
        <fullName evidence="3">Tetratricopeptide repeat protein</fullName>
    </submittedName>
</protein>
<dbReference type="Gene3D" id="3.40.50.300">
    <property type="entry name" value="P-loop containing nucleotide triphosphate hydrolases"/>
    <property type="match status" value="1"/>
</dbReference>
<evidence type="ECO:0000259" key="2">
    <source>
        <dbReference type="Pfam" id="PF13191"/>
    </source>
</evidence>
<organism evidence="3 4">
    <name type="scientific">Streptomyces boetiae</name>
    <dbReference type="NCBI Taxonomy" id="3075541"/>
    <lineage>
        <taxon>Bacteria</taxon>
        <taxon>Bacillati</taxon>
        <taxon>Actinomycetota</taxon>
        <taxon>Actinomycetes</taxon>
        <taxon>Kitasatosporales</taxon>
        <taxon>Streptomycetaceae</taxon>
        <taxon>Streptomyces</taxon>
    </lineage>
</organism>
<comment type="caution">
    <text evidence="3">The sequence shown here is derived from an EMBL/GenBank/DDBJ whole genome shotgun (WGS) entry which is preliminary data.</text>
</comment>
<name>A0ABU2LB96_9ACTN</name>
<dbReference type="SUPFAM" id="SSF52540">
    <property type="entry name" value="P-loop containing nucleoside triphosphate hydrolases"/>
    <property type="match status" value="1"/>
</dbReference>
<accession>A0ABU2LB96</accession>
<evidence type="ECO:0000313" key="3">
    <source>
        <dbReference type="EMBL" id="MDT0308853.1"/>
    </source>
</evidence>
<dbReference type="RefSeq" id="WP_311631793.1">
    <property type="nucleotide sequence ID" value="NZ_JAVREN010000027.1"/>
</dbReference>